<feature type="transmembrane region" description="Helical" evidence="1">
    <location>
        <begin position="6"/>
        <end position="26"/>
    </location>
</feature>
<gene>
    <name evidence="2" type="ORF">HNP98_003709</name>
</gene>
<evidence type="ECO:0000256" key="1">
    <source>
        <dbReference type="SAM" id="Phobius"/>
    </source>
</evidence>
<name>A0ABX2FUK6_9BACT</name>
<sequence>MLNGQYPNLTIDLSYTLLGIWVVYLVGQRQWRCLPLLGLGYAVYSAVGAAVFGEPGWVFGHNPYATTSVYGHGPWTTFVFALPSLLGWVLAGLAGLGGARMALGCLRRARRQAPRFRAELLLVYGNIAVFVLAHTIFWAEGLFNSFGLTRVLAVTAPLFAVVALNGLDWAAALGRTPGGQRRIRAGLMGAAVVFLFTGARTAFRWQRDFGVAPDQQLANQATT</sequence>
<dbReference type="RefSeq" id="WP_173811630.1">
    <property type="nucleotide sequence ID" value="NZ_JABSNP010000021.1"/>
</dbReference>
<evidence type="ECO:0000313" key="2">
    <source>
        <dbReference type="EMBL" id="NRT20865.1"/>
    </source>
</evidence>
<dbReference type="Proteomes" id="UP000779507">
    <property type="component" value="Unassembled WGS sequence"/>
</dbReference>
<reference evidence="2 3" key="1">
    <citation type="submission" date="2020-05" db="EMBL/GenBank/DDBJ databases">
        <title>Genomic Encyclopedia of Type Strains, Phase IV (KMG-V): Genome sequencing to study the core and pangenomes of soil and plant-associated prokaryotes.</title>
        <authorList>
            <person name="Whitman W."/>
        </authorList>
    </citation>
    <scope>NUCLEOTIDE SEQUENCE [LARGE SCALE GENOMIC DNA]</scope>
    <source>
        <strain evidence="2 3">9A</strain>
    </source>
</reference>
<protein>
    <recommendedName>
        <fullName evidence="4">DUF5135 domain-containing protein</fullName>
    </recommendedName>
</protein>
<feature type="transmembrane region" description="Helical" evidence="1">
    <location>
        <begin position="33"/>
        <end position="53"/>
    </location>
</feature>
<feature type="transmembrane region" description="Helical" evidence="1">
    <location>
        <begin position="120"/>
        <end position="139"/>
    </location>
</feature>
<feature type="transmembrane region" description="Helical" evidence="1">
    <location>
        <begin position="185"/>
        <end position="203"/>
    </location>
</feature>
<comment type="caution">
    <text evidence="2">The sequence shown here is derived from an EMBL/GenBank/DDBJ whole genome shotgun (WGS) entry which is preliminary data.</text>
</comment>
<dbReference type="EMBL" id="JABSNP010000021">
    <property type="protein sequence ID" value="NRT20865.1"/>
    <property type="molecule type" value="Genomic_DNA"/>
</dbReference>
<keyword evidence="1" id="KW-0812">Transmembrane</keyword>
<keyword evidence="1" id="KW-0472">Membrane</keyword>
<evidence type="ECO:0000313" key="3">
    <source>
        <dbReference type="Proteomes" id="UP000779507"/>
    </source>
</evidence>
<accession>A0ABX2FUK6</accession>
<organism evidence="2 3">
    <name type="scientific">Hymenobacter caeli</name>
    <dbReference type="NCBI Taxonomy" id="2735894"/>
    <lineage>
        <taxon>Bacteria</taxon>
        <taxon>Pseudomonadati</taxon>
        <taxon>Bacteroidota</taxon>
        <taxon>Cytophagia</taxon>
        <taxon>Cytophagales</taxon>
        <taxon>Hymenobacteraceae</taxon>
        <taxon>Hymenobacter</taxon>
    </lineage>
</organism>
<keyword evidence="1" id="KW-1133">Transmembrane helix</keyword>
<evidence type="ECO:0008006" key="4">
    <source>
        <dbReference type="Google" id="ProtNLM"/>
    </source>
</evidence>
<keyword evidence="3" id="KW-1185">Reference proteome</keyword>
<proteinExistence type="predicted"/>
<feature type="transmembrane region" description="Helical" evidence="1">
    <location>
        <begin position="73"/>
        <end position="99"/>
    </location>
</feature>
<feature type="transmembrane region" description="Helical" evidence="1">
    <location>
        <begin position="151"/>
        <end position="173"/>
    </location>
</feature>